<reference evidence="2" key="1">
    <citation type="journal article" date="2020" name="Stud. Mycol.">
        <title>101 Dothideomycetes genomes: a test case for predicting lifestyles and emergence of pathogens.</title>
        <authorList>
            <person name="Haridas S."/>
            <person name="Albert R."/>
            <person name="Binder M."/>
            <person name="Bloem J."/>
            <person name="Labutti K."/>
            <person name="Salamov A."/>
            <person name="Andreopoulos B."/>
            <person name="Baker S."/>
            <person name="Barry K."/>
            <person name="Bills G."/>
            <person name="Bluhm B."/>
            <person name="Cannon C."/>
            <person name="Castanera R."/>
            <person name="Culley D."/>
            <person name="Daum C."/>
            <person name="Ezra D."/>
            <person name="Gonzalez J."/>
            <person name="Henrissat B."/>
            <person name="Kuo A."/>
            <person name="Liang C."/>
            <person name="Lipzen A."/>
            <person name="Lutzoni F."/>
            <person name="Magnuson J."/>
            <person name="Mondo S."/>
            <person name="Nolan M."/>
            <person name="Ohm R."/>
            <person name="Pangilinan J."/>
            <person name="Park H.-J."/>
            <person name="Ramirez L."/>
            <person name="Alfaro M."/>
            <person name="Sun H."/>
            <person name="Tritt A."/>
            <person name="Yoshinaga Y."/>
            <person name="Zwiers L.-H."/>
            <person name="Turgeon B."/>
            <person name="Goodwin S."/>
            <person name="Spatafora J."/>
            <person name="Crous P."/>
            <person name="Grigoriev I."/>
        </authorList>
    </citation>
    <scope>NUCLEOTIDE SEQUENCE</scope>
    <source>
        <strain evidence="2">CBS 113818</strain>
    </source>
</reference>
<dbReference type="OrthoDB" id="3776715at2759"/>
<evidence type="ECO:0000313" key="3">
    <source>
        <dbReference type="Proteomes" id="UP000799424"/>
    </source>
</evidence>
<name>A0A6A6ZLN2_9PLEO</name>
<dbReference type="Proteomes" id="UP000799424">
    <property type="component" value="Unassembled WGS sequence"/>
</dbReference>
<protein>
    <submittedName>
        <fullName evidence="2">Uncharacterized protein</fullName>
    </submittedName>
</protein>
<dbReference type="AlphaFoldDB" id="A0A6A6ZLN2"/>
<feature type="region of interest" description="Disordered" evidence="1">
    <location>
        <begin position="1"/>
        <end position="48"/>
    </location>
</feature>
<organism evidence="2 3">
    <name type="scientific">Ophiobolus disseminans</name>
    <dbReference type="NCBI Taxonomy" id="1469910"/>
    <lineage>
        <taxon>Eukaryota</taxon>
        <taxon>Fungi</taxon>
        <taxon>Dikarya</taxon>
        <taxon>Ascomycota</taxon>
        <taxon>Pezizomycotina</taxon>
        <taxon>Dothideomycetes</taxon>
        <taxon>Pleosporomycetidae</taxon>
        <taxon>Pleosporales</taxon>
        <taxon>Pleosporineae</taxon>
        <taxon>Phaeosphaeriaceae</taxon>
        <taxon>Ophiobolus</taxon>
    </lineage>
</organism>
<sequence>MALQAAGLDEESGPPPTTVTPPIAIPSDATPALSPTVSDSESEEDIPIEPAVSCYEKLDLRKWCTGQPPKRLYFKSDRGRALPPRFRMSRRNTLGDRPELDILLAATKVEYNGHSYLPLTAQTIHRLDPFFKGAKPLADMKVFECIIINQEVNGVHADHVVTALERIGEHCKHLLVMSPVQTSELGNVFAREAGLINTGNDWDAILECFPNVNYIAFVHDLEKPVGFSRNTFRGLQTAVANRQATQEELKGFSASIPPALLM</sequence>
<evidence type="ECO:0000256" key="1">
    <source>
        <dbReference type="SAM" id="MobiDB-lite"/>
    </source>
</evidence>
<proteinExistence type="predicted"/>
<accession>A0A6A6ZLN2</accession>
<gene>
    <name evidence="2" type="ORF">CC86DRAFT_358652</name>
</gene>
<dbReference type="EMBL" id="MU006236">
    <property type="protein sequence ID" value="KAF2821673.1"/>
    <property type="molecule type" value="Genomic_DNA"/>
</dbReference>
<keyword evidence="3" id="KW-1185">Reference proteome</keyword>
<evidence type="ECO:0000313" key="2">
    <source>
        <dbReference type="EMBL" id="KAF2821673.1"/>
    </source>
</evidence>